<feature type="binding site" evidence="2">
    <location>
        <position position="93"/>
    </location>
    <ligand>
        <name>Cu cation</name>
        <dbReference type="ChEBI" id="CHEBI:23378"/>
    </ligand>
</feature>
<evidence type="ECO:0000256" key="2">
    <source>
        <dbReference type="PIRSR" id="PIRSR603782-1"/>
    </source>
</evidence>
<evidence type="ECO:0000313" key="6">
    <source>
        <dbReference type="Proteomes" id="UP000306196"/>
    </source>
</evidence>
<dbReference type="EMBL" id="VAUV01000015">
    <property type="protein sequence ID" value="TLD69181.1"/>
    <property type="molecule type" value="Genomic_DNA"/>
</dbReference>
<keyword evidence="3" id="KW-1015">Disulfide bond</keyword>
<dbReference type="GO" id="GO:0046872">
    <property type="term" value="F:metal ion binding"/>
    <property type="evidence" value="ECO:0007669"/>
    <property type="project" value="UniProtKB-KW"/>
</dbReference>
<feature type="binding site" evidence="2">
    <location>
        <position position="89"/>
    </location>
    <ligand>
        <name>Cu cation</name>
        <dbReference type="ChEBI" id="CHEBI:23378"/>
    </ligand>
</feature>
<sequence length="232" mass="26122">MQASQPPPVAAPFNPWRFWFIIGGICALVIAASMASTKLMRSKSASARPLLRYHQIPPNLEATERSGGPVNIASLNGKVRIFAYIYTICPHGCAAVIGEMLKLQKQFGQRDDFHQVSISVVPEHDTAATMAAYAEGIGLKPADPWWFLTGKREPLWQYMTEGLRLEPASPIPEEERLHPLDIYAHDLRVVLVDREGYVRGYYSIFHPQPEIASLMCERLQQDTQRLLKNPKL</sequence>
<dbReference type="Proteomes" id="UP000306196">
    <property type="component" value="Unassembled WGS sequence"/>
</dbReference>
<feature type="disulfide bond" description="Redox-active" evidence="3">
    <location>
        <begin position="89"/>
        <end position="93"/>
    </location>
</feature>
<comment type="similarity">
    <text evidence="1">Belongs to the SCO1/2 family.</text>
</comment>
<keyword evidence="2" id="KW-0479">Metal-binding</keyword>
<keyword evidence="6" id="KW-1185">Reference proteome</keyword>
<evidence type="ECO:0000256" key="4">
    <source>
        <dbReference type="SAM" id="Phobius"/>
    </source>
</evidence>
<evidence type="ECO:0000313" key="5">
    <source>
        <dbReference type="EMBL" id="TLD69181.1"/>
    </source>
</evidence>
<dbReference type="RefSeq" id="WP_138087867.1">
    <property type="nucleotide sequence ID" value="NZ_VAUV01000015.1"/>
</dbReference>
<gene>
    <name evidence="5" type="ORF">FEM03_18960</name>
</gene>
<name>A0A5R8KA57_9BACT</name>
<dbReference type="InterPro" id="IPR036249">
    <property type="entry name" value="Thioredoxin-like_sf"/>
</dbReference>
<comment type="caution">
    <text evidence="5">The sequence shown here is derived from an EMBL/GenBank/DDBJ whole genome shotgun (WGS) entry which is preliminary data.</text>
</comment>
<keyword evidence="4" id="KW-0812">Transmembrane</keyword>
<dbReference type="PANTHER" id="PTHR12151">
    <property type="entry name" value="ELECTRON TRANSPORT PROTIN SCO1/SENC FAMILY MEMBER"/>
    <property type="match status" value="1"/>
</dbReference>
<dbReference type="OrthoDB" id="9811998at2"/>
<feature type="transmembrane region" description="Helical" evidence="4">
    <location>
        <begin position="16"/>
        <end position="35"/>
    </location>
</feature>
<proteinExistence type="inferred from homology"/>
<dbReference type="Pfam" id="PF02630">
    <property type="entry name" value="SCO1-SenC"/>
    <property type="match status" value="1"/>
</dbReference>
<dbReference type="SUPFAM" id="SSF52833">
    <property type="entry name" value="Thioredoxin-like"/>
    <property type="match status" value="1"/>
</dbReference>
<dbReference type="InterPro" id="IPR003782">
    <property type="entry name" value="SCO1/SenC"/>
</dbReference>
<keyword evidence="4" id="KW-0472">Membrane</keyword>
<dbReference type="PANTHER" id="PTHR12151:SF25">
    <property type="entry name" value="LINALOOL DEHYDRATASE_ISOMERASE DOMAIN-CONTAINING PROTEIN"/>
    <property type="match status" value="1"/>
</dbReference>
<keyword evidence="2" id="KW-0186">Copper</keyword>
<organism evidence="5 6">
    <name type="scientific">Phragmitibacter flavus</name>
    <dbReference type="NCBI Taxonomy" id="2576071"/>
    <lineage>
        <taxon>Bacteria</taxon>
        <taxon>Pseudomonadati</taxon>
        <taxon>Verrucomicrobiota</taxon>
        <taxon>Verrucomicrobiia</taxon>
        <taxon>Verrucomicrobiales</taxon>
        <taxon>Verrucomicrobiaceae</taxon>
        <taxon>Phragmitibacter</taxon>
    </lineage>
</organism>
<evidence type="ECO:0000256" key="1">
    <source>
        <dbReference type="ARBA" id="ARBA00010996"/>
    </source>
</evidence>
<accession>A0A5R8KA57</accession>
<reference evidence="5 6" key="1">
    <citation type="submission" date="2019-05" db="EMBL/GenBank/DDBJ databases">
        <title>Verrucobacter flavum gen. nov., sp. nov. a new member of the family Verrucomicrobiaceae.</title>
        <authorList>
            <person name="Szuroczki S."/>
            <person name="Abbaszade G."/>
            <person name="Szabo A."/>
            <person name="Felfoldi T."/>
            <person name="Schumann P."/>
            <person name="Boka K."/>
            <person name="Keki Z."/>
            <person name="Toumi M."/>
            <person name="Toth E."/>
        </authorList>
    </citation>
    <scope>NUCLEOTIDE SEQUENCE [LARGE SCALE GENOMIC DNA]</scope>
    <source>
        <strain evidence="5 6">MG-N-17</strain>
    </source>
</reference>
<dbReference type="CDD" id="cd02968">
    <property type="entry name" value="SCO"/>
    <property type="match status" value="1"/>
</dbReference>
<protein>
    <submittedName>
        <fullName evidence="5">SCO family protein</fullName>
    </submittedName>
</protein>
<feature type="binding site" evidence="2">
    <location>
        <position position="185"/>
    </location>
    <ligand>
        <name>Cu cation</name>
        <dbReference type="ChEBI" id="CHEBI:23378"/>
    </ligand>
</feature>
<evidence type="ECO:0000256" key="3">
    <source>
        <dbReference type="PIRSR" id="PIRSR603782-2"/>
    </source>
</evidence>
<keyword evidence="4" id="KW-1133">Transmembrane helix</keyword>
<dbReference type="AlphaFoldDB" id="A0A5R8KA57"/>
<dbReference type="Gene3D" id="3.40.30.10">
    <property type="entry name" value="Glutaredoxin"/>
    <property type="match status" value="1"/>
</dbReference>